<evidence type="ECO:0000313" key="5">
    <source>
        <dbReference type="WBParaSite" id="HDID_0000708201-mRNA-1"/>
    </source>
</evidence>
<accession>A0A0R3SPY7</accession>
<dbReference type="Gene3D" id="3.10.450.10">
    <property type="match status" value="1"/>
</dbReference>
<reference evidence="1 3" key="2">
    <citation type="submission" date="2018-11" db="EMBL/GenBank/DDBJ databases">
        <authorList>
            <consortium name="Pathogen Informatics"/>
        </authorList>
    </citation>
    <scope>NUCLEOTIDE SEQUENCE [LARGE SCALE GENOMIC DNA]</scope>
</reference>
<evidence type="ECO:0000313" key="1">
    <source>
        <dbReference type="EMBL" id="VDL59398.1"/>
    </source>
</evidence>
<keyword evidence="4" id="KW-1185">Reference proteome</keyword>
<dbReference type="WBParaSite" id="HDID_0000708201-mRNA-1">
    <property type="protein sequence ID" value="HDID_0000708201-mRNA-1"/>
    <property type="gene ID" value="HDID_0000708201"/>
</dbReference>
<reference evidence="5" key="1">
    <citation type="submission" date="2017-02" db="UniProtKB">
        <authorList>
            <consortium name="WormBaseParasite"/>
        </authorList>
    </citation>
    <scope>IDENTIFICATION</scope>
</reference>
<evidence type="ECO:0000313" key="4">
    <source>
        <dbReference type="Proteomes" id="UP000321570"/>
    </source>
</evidence>
<dbReference type="EMBL" id="UYSG01010902">
    <property type="protein sequence ID" value="VDL59398.1"/>
    <property type="molecule type" value="Genomic_DNA"/>
</dbReference>
<dbReference type="EMBL" id="CABIJS010000333">
    <property type="protein sequence ID" value="VUZ49828.1"/>
    <property type="molecule type" value="Genomic_DNA"/>
</dbReference>
<proteinExistence type="predicted"/>
<protein>
    <submittedName>
        <fullName evidence="5">Cystatin domain-containing protein</fullName>
    </submittedName>
</protein>
<reference evidence="2 4" key="3">
    <citation type="submission" date="2019-07" db="EMBL/GenBank/DDBJ databases">
        <authorList>
            <person name="Jastrzebski P J."/>
            <person name="Paukszto L."/>
            <person name="Jastrzebski P J."/>
        </authorList>
    </citation>
    <scope>NUCLEOTIDE SEQUENCE [LARGE SCALE GENOMIC DNA]</scope>
    <source>
        <strain evidence="2 4">WMS-il1</strain>
    </source>
</reference>
<dbReference type="SUPFAM" id="SSF54403">
    <property type="entry name" value="Cystatin/monellin"/>
    <property type="match status" value="1"/>
</dbReference>
<organism evidence="5">
    <name type="scientific">Hymenolepis diminuta</name>
    <name type="common">Rat tapeworm</name>
    <dbReference type="NCBI Taxonomy" id="6216"/>
    <lineage>
        <taxon>Eukaryota</taxon>
        <taxon>Metazoa</taxon>
        <taxon>Spiralia</taxon>
        <taxon>Lophotrochozoa</taxon>
        <taxon>Platyhelminthes</taxon>
        <taxon>Cestoda</taxon>
        <taxon>Eucestoda</taxon>
        <taxon>Cyclophyllidea</taxon>
        <taxon>Hymenolepididae</taxon>
        <taxon>Hymenolepis</taxon>
    </lineage>
</organism>
<evidence type="ECO:0000313" key="2">
    <source>
        <dbReference type="EMBL" id="VUZ49828.1"/>
    </source>
</evidence>
<dbReference type="Proteomes" id="UP000321570">
    <property type="component" value="Unassembled WGS sequence"/>
</dbReference>
<dbReference type="Proteomes" id="UP000274504">
    <property type="component" value="Unassembled WGS sequence"/>
</dbReference>
<name>A0A0R3SPY7_HYMDI</name>
<sequence length="111" mass="12851">MEYRDDASIISRKSEKCGDIERLSDEAARCPEMYKKVKKTLKLVNSTRSVPLKLVDIVSADRQIVNGIKENIIVRLRESGSKHVLEYNLFIYEKADDKKNVEIRLTLKKPK</sequence>
<evidence type="ECO:0000313" key="3">
    <source>
        <dbReference type="Proteomes" id="UP000274504"/>
    </source>
</evidence>
<dbReference type="OrthoDB" id="6266374at2759"/>
<gene>
    <name evidence="1" type="ORF">HDID_LOCUS7080</name>
    <name evidence="2" type="ORF">WMSIL1_LOCUS8900</name>
</gene>
<dbReference type="InterPro" id="IPR046350">
    <property type="entry name" value="Cystatin_sf"/>
</dbReference>
<dbReference type="AlphaFoldDB" id="A0A0R3SPY7"/>